<gene>
    <name evidence="1" type="ORF">Zmor_001525</name>
</gene>
<evidence type="ECO:0000313" key="1">
    <source>
        <dbReference type="EMBL" id="KAJ3666070.1"/>
    </source>
</evidence>
<proteinExistence type="predicted"/>
<dbReference type="AlphaFoldDB" id="A0AA38J256"/>
<comment type="caution">
    <text evidence="1">The sequence shown here is derived from an EMBL/GenBank/DDBJ whole genome shotgun (WGS) entry which is preliminary data.</text>
</comment>
<organism evidence="1 2">
    <name type="scientific">Zophobas morio</name>
    <dbReference type="NCBI Taxonomy" id="2755281"/>
    <lineage>
        <taxon>Eukaryota</taxon>
        <taxon>Metazoa</taxon>
        <taxon>Ecdysozoa</taxon>
        <taxon>Arthropoda</taxon>
        <taxon>Hexapoda</taxon>
        <taxon>Insecta</taxon>
        <taxon>Pterygota</taxon>
        <taxon>Neoptera</taxon>
        <taxon>Endopterygota</taxon>
        <taxon>Coleoptera</taxon>
        <taxon>Polyphaga</taxon>
        <taxon>Cucujiformia</taxon>
        <taxon>Tenebrionidae</taxon>
        <taxon>Zophobas</taxon>
    </lineage>
</organism>
<name>A0AA38J256_9CUCU</name>
<accession>A0AA38J256</accession>
<dbReference type="EMBL" id="JALNTZ010000001">
    <property type="protein sequence ID" value="KAJ3666070.1"/>
    <property type="molecule type" value="Genomic_DNA"/>
</dbReference>
<protein>
    <submittedName>
        <fullName evidence="1">Uncharacterized protein</fullName>
    </submittedName>
</protein>
<reference evidence="1" key="1">
    <citation type="journal article" date="2023" name="G3 (Bethesda)">
        <title>Whole genome assemblies of Zophobas morio and Tenebrio molitor.</title>
        <authorList>
            <person name="Kaur S."/>
            <person name="Stinson S.A."/>
            <person name="diCenzo G.C."/>
        </authorList>
    </citation>
    <scope>NUCLEOTIDE SEQUENCE</scope>
    <source>
        <strain evidence="1">QUZm001</strain>
    </source>
</reference>
<sequence length="159" mass="18547">MLKRINDPNEPIVLLQQNGVVTSRHISAKNAVSCVIDGLATLSLQNKARAGRYDLLEVSYEEYLSPVQDETNESKWEKHKMHWQRKESRVDPNRHFRGERTKISGCDLKFTIKRLRSYNFHSVDHVAAKRRKAKVEYKRCIRLGHTAETCTEVPKEKRC</sequence>
<keyword evidence="2" id="KW-1185">Reference proteome</keyword>
<dbReference type="Proteomes" id="UP001168821">
    <property type="component" value="Unassembled WGS sequence"/>
</dbReference>
<evidence type="ECO:0000313" key="2">
    <source>
        <dbReference type="Proteomes" id="UP001168821"/>
    </source>
</evidence>